<gene>
    <name evidence="1" type="ORF">EII34_13165</name>
</gene>
<dbReference type="OrthoDB" id="4863923at2"/>
<reference evidence="1 2" key="1">
    <citation type="submission" date="2018-11" db="EMBL/GenBank/DDBJ databases">
        <title>Genomes From Bacteria Associated with the Canine Oral Cavity: a Test Case for Automated Genome-Based Taxonomic Assignment.</title>
        <authorList>
            <person name="Coil D.A."/>
            <person name="Jospin G."/>
            <person name="Darling A.E."/>
            <person name="Wallis C."/>
            <person name="Davis I.J."/>
            <person name="Harris S."/>
            <person name="Eisen J.A."/>
            <person name="Holcombe L.J."/>
            <person name="O'Flynn C."/>
        </authorList>
    </citation>
    <scope>NUCLEOTIDE SEQUENCE [LARGE SCALE GENOMIC DNA]</scope>
    <source>
        <strain evidence="1 2">OH887_COT-365</strain>
    </source>
</reference>
<dbReference type="RefSeq" id="WP_124845630.1">
    <property type="nucleotide sequence ID" value="NZ_RQZG01000018.1"/>
</dbReference>
<accession>A0A3P1T2P5</accession>
<dbReference type="AlphaFoldDB" id="A0A3P1T2P5"/>
<evidence type="ECO:0000313" key="2">
    <source>
        <dbReference type="Proteomes" id="UP000280819"/>
    </source>
</evidence>
<dbReference type="EMBL" id="RQZG01000018">
    <property type="protein sequence ID" value="RRD03538.1"/>
    <property type="molecule type" value="Genomic_DNA"/>
</dbReference>
<organism evidence="1 2">
    <name type="scientific">Arachnia propionica</name>
    <dbReference type="NCBI Taxonomy" id="1750"/>
    <lineage>
        <taxon>Bacteria</taxon>
        <taxon>Bacillati</taxon>
        <taxon>Actinomycetota</taxon>
        <taxon>Actinomycetes</taxon>
        <taxon>Propionibacteriales</taxon>
        <taxon>Propionibacteriaceae</taxon>
        <taxon>Arachnia</taxon>
    </lineage>
</organism>
<evidence type="ECO:0000313" key="1">
    <source>
        <dbReference type="EMBL" id="RRD03538.1"/>
    </source>
</evidence>
<sequence>MQLKGMTFCFDVPDDWESTHRPGHVIAASPTPVLGFAPNAVLRESRIEDTGDALAAVSQARLRASENLLPGTLPLGVQALVRHDVEHRRLWFLLPLQLEALHGNVLSVLGMQEIAVVDEVVAELTVTVPLVGWSPGDGYHAMLDTLRPLPSGERMKPLGMTEVAAAELDEWATARDGVPREQLSGAPPTELVLQAPPIVLSNQTAEHFLANAANRVFAPVTGEVRQELAAGGIVDDTGNLTPDGFWYVDHILSGQSRKISFAGPGRNAVRFWFTDPSAVFVIPHPEQEGHSLLGFCPSNDLFRLVLSWAGLTLSWPMEVRLELEEGVFRAKADHGVVPEGHDGDAAEFLTEDWQLTSLSGPNGSILTWVHTRTRGDAMVRDGSRLDNTILIEQDPSEPFWWTVIEAMVKEGEE</sequence>
<comment type="caution">
    <text evidence="1">The sequence shown here is derived from an EMBL/GenBank/DDBJ whole genome shotgun (WGS) entry which is preliminary data.</text>
</comment>
<proteinExistence type="predicted"/>
<dbReference type="Proteomes" id="UP000280819">
    <property type="component" value="Unassembled WGS sequence"/>
</dbReference>
<protein>
    <submittedName>
        <fullName evidence="1">Uncharacterized protein</fullName>
    </submittedName>
</protein>
<name>A0A3P1T2P5_9ACTN</name>